<comment type="caution">
    <text evidence="1">The sequence shown here is derived from an EMBL/GenBank/DDBJ whole genome shotgun (WGS) entry which is preliminary data.</text>
</comment>
<evidence type="ECO:0000313" key="1">
    <source>
        <dbReference type="EMBL" id="KAJ7367369.1"/>
    </source>
</evidence>
<name>A0AAD7F3X4_9AGAR</name>
<sequence>MTSMAAMAPAVVASSDTLIDGGKKPGHNVVEKTQECLLRELRSKYILTVGLHIGLVIVHLVTSGTAGSLTPASASEAGHFYDVTCPFWLQEPLANALGASASSGFFVTEFPLLRCEFLSLAALALRLNWRTKADVSTSGNFLPTPVHPFPDLYNKARHCPSTVPLYWFPNPPHPLGLSSTVPNVKQVPPTKSGPASFSHNEQVSSTWSQLKTFGMNPLRFYCSARWVGASDSPLPIFKNEVLQCASPAQHLLVYALLIQLFFSLN</sequence>
<dbReference type="EMBL" id="JARIHO010000002">
    <property type="protein sequence ID" value="KAJ7367369.1"/>
    <property type="molecule type" value="Genomic_DNA"/>
</dbReference>
<evidence type="ECO:0000313" key="2">
    <source>
        <dbReference type="Proteomes" id="UP001218218"/>
    </source>
</evidence>
<dbReference type="Proteomes" id="UP001218218">
    <property type="component" value="Unassembled WGS sequence"/>
</dbReference>
<accession>A0AAD7F3X4</accession>
<proteinExistence type="predicted"/>
<gene>
    <name evidence="1" type="ORF">DFH08DRAFT_1005967</name>
</gene>
<reference evidence="1" key="1">
    <citation type="submission" date="2023-03" db="EMBL/GenBank/DDBJ databases">
        <title>Massive genome expansion in bonnet fungi (Mycena s.s.) driven by repeated elements and novel gene families across ecological guilds.</title>
        <authorList>
            <consortium name="Lawrence Berkeley National Laboratory"/>
            <person name="Harder C.B."/>
            <person name="Miyauchi S."/>
            <person name="Viragh M."/>
            <person name="Kuo A."/>
            <person name="Thoen E."/>
            <person name="Andreopoulos B."/>
            <person name="Lu D."/>
            <person name="Skrede I."/>
            <person name="Drula E."/>
            <person name="Henrissat B."/>
            <person name="Morin E."/>
            <person name="Kohler A."/>
            <person name="Barry K."/>
            <person name="LaButti K."/>
            <person name="Morin E."/>
            <person name="Salamov A."/>
            <person name="Lipzen A."/>
            <person name="Mereny Z."/>
            <person name="Hegedus B."/>
            <person name="Baldrian P."/>
            <person name="Stursova M."/>
            <person name="Weitz H."/>
            <person name="Taylor A."/>
            <person name="Grigoriev I.V."/>
            <person name="Nagy L.G."/>
            <person name="Martin F."/>
            <person name="Kauserud H."/>
        </authorList>
    </citation>
    <scope>NUCLEOTIDE SEQUENCE</scope>
    <source>
        <strain evidence="1">CBHHK002</strain>
    </source>
</reference>
<dbReference type="AlphaFoldDB" id="A0AAD7F3X4"/>
<keyword evidence="2" id="KW-1185">Reference proteome</keyword>
<protein>
    <submittedName>
        <fullName evidence="1">Uncharacterized protein</fullName>
    </submittedName>
</protein>
<organism evidence="1 2">
    <name type="scientific">Mycena albidolilacea</name>
    <dbReference type="NCBI Taxonomy" id="1033008"/>
    <lineage>
        <taxon>Eukaryota</taxon>
        <taxon>Fungi</taxon>
        <taxon>Dikarya</taxon>
        <taxon>Basidiomycota</taxon>
        <taxon>Agaricomycotina</taxon>
        <taxon>Agaricomycetes</taxon>
        <taxon>Agaricomycetidae</taxon>
        <taxon>Agaricales</taxon>
        <taxon>Marasmiineae</taxon>
        <taxon>Mycenaceae</taxon>
        <taxon>Mycena</taxon>
    </lineage>
</organism>